<dbReference type="InterPro" id="IPR000212">
    <property type="entry name" value="DNA_helicase_UvrD/REP"/>
</dbReference>
<evidence type="ECO:0000256" key="1">
    <source>
        <dbReference type="ARBA" id="ARBA00022741"/>
    </source>
</evidence>
<dbReference type="Gene3D" id="3.40.50.300">
    <property type="entry name" value="P-loop containing nucleotide triphosphate hydrolases"/>
    <property type="match status" value="1"/>
</dbReference>
<dbReference type="GO" id="GO:0033202">
    <property type="term" value="C:DNA helicase complex"/>
    <property type="evidence" value="ECO:0007669"/>
    <property type="project" value="TreeGrafter"/>
</dbReference>
<keyword evidence="4" id="KW-0067">ATP-binding</keyword>
<dbReference type="PANTHER" id="PTHR11070:SF2">
    <property type="entry name" value="ATP-DEPENDENT DNA HELICASE SRS2"/>
    <property type="match status" value="1"/>
</dbReference>
<evidence type="ECO:0000256" key="4">
    <source>
        <dbReference type="ARBA" id="ARBA00022840"/>
    </source>
</evidence>
<evidence type="ECO:0000256" key="5">
    <source>
        <dbReference type="ARBA" id="ARBA00034923"/>
    </source>
</evidence>
<dbReference type="GO" id="GO:0005829">
    <property type="term" value="C:cytosol"/>
    <property type="evidence" value="ECO:0007669"/>
    <property type="project" value="TreeGrafter"/>
</dbReference>
<dbReference type="SUPFAM" id="SSF52540">
    <property type="entry name" value="P-loop containing nucleoside triphosphate hydrolases"/>
    <property type="match status" value="1"/>
</dbReference>
<gene>
    <name evidence="7" type="primary">uvrD_1</name>
    <name evidence="7" type="ORF">NCTC5050_02883</name>
</gene>
<dbReference type="Gene3D" id="1.10.486.10">
    <property type="entry name" value="PCRA, domain 4"/>
    <property type="match status" value="1"/>
</dbReference>
<accession>A0A378AT87</accession>
<keyword evidence="1" id="KW-0547">Nucleotide-binding</keyword>
<dbReference type="GO" id="GO:0003677">
    <property type="term" value="F:DNA binding"/>
    <property type="evidence" value="ECO:0007669"/>
    <property type="project" value="InterPro"/>
</dbReference>
<keyword evidence="8" id="KW-1185">Reference proteome</keyword>
<reference evidence="7 8" key="1">
    <citation type="submission" date="2018-06" db="EMBL/GenBank/DDBJ databases">
        <authorList>
            <consortium name="Pathogen Informatics"/>
            <person name="Doyle S."/>
        </authorList>
    </citation>
    <scope>NUCLEOTIDE SEQUENCE [LARGE SCALE GENOMIC DNA]</scope>
    <source>
        <strain evidence="7 8">NCTC5050</strain>
    </source>
</reference>
<dbReference type="GO" id="GO:0000725">
    <property type="term" value="P:recombinational repair"/>
    <property type="evidence" value="ECO:0007669"/>
    <property type="project" value="TreeGrafter"/>
</dbReference>
<name>A0A378AT87_KLEPO</name>
<organism evidence="7 8">
    <name type="scientific">Klebsiella pneumoniae subsp. ozaenae</name>
    <dbReference type="NCBI Taxonomy" id="574"/>
    <lineage>
        <taxon>Bacteria</taxon>
        <taxon>Pseudomonadati</taxon>
        <taxon>Pseudomonadota</taxon>
        <taxon>Gammaproteobacteria</taxon>
        <taxon>Enterobacterales</taxon>
        <taxon>Enterobacteriaceae</taxon>
        <taxon>Klebsiella/Raoultella group</taxon>
        <taxon>Klebsiella</taxon>
        <taxon>Klebsiella pneumoniae complex</taxon>
    </lineage>
</organism>
<dbReference type="Pfam" id="PF13361">
    <property type="entry name" value="UvrD_C"/>
    <property type="match status" value="1"/>
</dbReference>
<dbReference type="InterPro" id="IPR014017">
    <property type="entry name" value="DNA_helicase_UvrD-like_C"/>
</dbReference>
<dbReference type="Proteomes" id="UP000255382">
    <property type="component" value="Unassembled WGS sequence"/>
</dbReference>
<proteinExistence type="predicted"/>
<dbReference type="GO" id="GO:0043138">
    <property type="term" value="F:3'-5' DNA helicase activity"/>
    <property type="evidence" value="ECO:0007669"/>
    <property type="project" value="TreeGrafter"/>
</dbReference>
<dbReference type="EMBL" id="UGLZ01000005">
    <property type="protein sequence ID" value="STV18125.1"/>
    <property type="molecule type" value="Genomic_DNA"/>
</dbReference>
<dbReference type="AlphaFoldDB" id="A0A378AT87"/>
<evidence type="ECO:0000313" key="7">
    <source>
        <dbReference type="EMBL" id="STV18125.1"/>
    </source>
</evidence>
<feature type="domain" description="UvrD-like helicase C-terminal" evidence="6">
    <location>
        <begin position="1"/>
        <end position="158"/>
    </location>
</feature>
<dbReference type="FunFam" id="1.10.486.10:FF:000001">
    <property type="entry name" value="DNA helicase"/>
    <property type="match status" value="1"/>
</dbReference>
<dbReference type="GO" id="GO:0005524">
    <property type="term" value="F:ATP binding"/>
    <property type="evidence" value="ECO:0007669"/>
    <property type="project" value="UniProtKB-KW"/>
</dbReference>
<evidence type="ECO:0000256" key="2">
    <source>
        <dbReference type="ARBA" id="ARBA00022801"/>
    </source>
</evidence>
<dbReference type="GO" id="GO:0016787">
    <property type="term" value="F:hydrolase activity"/>
    <property type="evidence" value="ECO:0007669"/>
    <property type="project" value="UniProtKB-KW"/>
</dbReference>
<dbReference type="CDD" id="cd18807">
    <property type="entry name" value="SF1_C_UvrD"/>
    <property type="match status" value="1"/>
</dbReference>
<keyword evidence="2 7" id="KW-0378">Hydrolase</keyword>
<protein>
    <recommendedName>
        <fullName evidence="5">DNA 3'-5' helicase II</fullName>
    </recommendedName>
</protein>
<evidence type="ECO:0000256" key="3">
    <source>
        <dbReference type="ARBA" id="ARBA00022806"/>
    </source>
</evidence>
<dbReference type="PROSITE" id="PS51217">
    <property type="entry name" value="UVRD_HELICASE_CTER"/>
    <property type="match status" value="1"/>
</dbReference>
<dbReference type="PANTHER" id="PTHR11070">
    <property type="entry name" value="UVRD / RECB / PCRA DNA HELICASE FAMILY MEMBER"/>
    <property type="match status" value="1"/>
</dbReference>
<sequence>MSRVVNTPTRGIGDRTLDVVRQTSRDRQLTLWQASRELLKEKALAGRAASALQRFMELIDALAQETTDMPLHVQTDRVIKDSGLRAMYEQEKGEKGQTRIENLEELVTATRQFSYNEEDEDLMPLQAFLSHAALEAGEGQADTWQDAVQLMTLHSAKGLEFPQVFIVGVEEGMFPSQMALDEGGRLEEERRLAYVGVTRAMQKLTLTYAGTRRLYGKEVYHRPSRFIGELPQECVEEVRLRATVSRPVKPSATGRADCRERYRLQVRPARTASEVWRRHYCQPRRQRRAQPTAGGFSGPGNQMGWWRLTPGWRQCNFKKNIIIL</sequence>
<evidence type="ECO:0000313" key="8">
    <source>
        <dbReference type="Proteomes" id="UP000255382"/>
    </source>
</evidence>
<dbReference type="InterPro" id="IPR027417">
    <property type="entry name" value="P-loop_NTPase"/>
</dbReference>
<keyword evidence="3 7" id="KW-0347">Helicase</keyword>
<evidence type="ECO:0000259" key="6">
    <source>
        <dbReference type="PROSITE" id="PS51217"/>
    </source>
</evidence>